<dbReference type="AlphaFoldDB" id="A0A0F7V6Z1"/>
<organism evidence="1">
    <name type="scientific">Toxoplasma gondii (strain ATCC 50861 / VEG)</name>
    <dbReference type="NCBI Taxonomy" id="432359"/>
    <lineage>
        <taxon>Eukaryota</taxon>
        <taxon>Sar</taxon>
        <taxon>Alveolata</taxon>
        <taxon>Apicomplexa</taxon>
        <taxon>Conoidasida</taxon>
        <taxon>Coccidia</taxon>
        <taxon>Eucoccidiorida</taxon>
        <taxon>Eimeriorina</taxon>
        <taxon>Sarcocystidae</taxon>
        <taxon>Toxoplasma</taxon>
    </lineage>
</organism>
<protein>
    <recommendedName>
        <fullName evidence="2">RAP domain-containing protein</fullName>
    </recommendedName>
</protein>
<sequence>MWNGASVHTWKREVVASLHPLAWQHAPVNVACSPRVADKHACVLFFALSRVCASEKHAYQRQTQRSLCAGSTTNLELTRGTGNSREGVHQRWNLKTILKRARSFAALGTTKHPQNGSPRESPKTALERVLRYCRKNGEPRGSLFFLWRSTVYPRLVRGDVNDAEALEILRTYLTELNPANKNEGCKKPDYEEAHNCLSEAADGLPSAEAVLAAVGGGFVRRYQSVLPELYVPNKRTAHSNALRKRGFVACSVPQRGHGAATIKQKDVPTELTNFAFVCNIFARRMPKHRPFFVCAARRLGRLDDELKELPLQYLVIFAHSFSRSEGAKSDVMRQLGNAIARHVYDIQPRDMSVTWNAFRQANVVHDRLFHILVKRLPVIAGHFSATQIGMTLNALGHFRIRHRLSISSLIARAKHLLETPLSVDHASTRAEEVPQELPSIGADSAFGVQNLALLLNNAARVDSVDSLLSSKDGLSILVLQAVKHTAIQLCLQGNCHEIADTFFKRKLPEAADGSYLGSTVVPGLFGNLQQMRQDDNRVDLRALSTSSTSMISFKKYSQDFTPQALGNIALGVAFVLANLCSSRSQHRSGFHDEGIRTVLQQYMSLCNRCILVLSALAVRTFPVNSFRPPATVGGAVEESPVIRVLEAAHRFQFLQALLCMWHFPGGSAMREYGIEELATLTGVMEKLTGQHAHMGAADRHVTTSKEQDQVESALRSVFIDATGTQADPVASVTIGREHCCSVYSIDIICKLEEGFSDTLWENRLIDTAADTASFCHNTQLQCEEV</sequence>
<dbReference type="EMBL" id="LN714499">
    <property type="protein sequence ID" value="CEL75862.1"/>
    <property type="molecule type" value="Genomic_DNA"/>
</dbReference>
<accession>A0A0F7V6Z1</accession>
<evidence type="ECO:0000313" key="1">
    <source>
        <dbReference type="EMBL" id="CEL75862.1"/>
    </source>
</evidence>
<reference evidence="1" key="1">
    <citation type="journal article" date="2015" name="PLoS ONE">
        <title>Comprehensive Evaluation of Toxoplasma gondii VEG and Neospora caninum LIV Genomes with Tachyzoite Stage Transcriptome and Proteome Defines Novel Transcript Features.</title>
        <authorList>
            <person name="Ramaprasad A."/>
            <person name="Mourier T."/>
            <person name="Naeem R."/>
            <person name="Malas T.B."/>
            <person name="Moussa E."/>
            <person name="Panigrahi A."/>
            <person name="Vermont S.J."/>
            <person name="Otto T.D."/>
            <person name="Wastling J."/>
            <person name="Pain A."/>
        </authorList>
    </citation>
    <scope>NUCLEOTIDE SEQUENCE</scope>
    <source>
        <strain evidence="1">VEG</strain>
    </source>
</reference>
<gene>
    <name evidence="1" type="ORF">BN1205_082320</name>
</gene>
<proteinExistence type="predicted"/>
<evidence type="ECO:0008006" key="2">
    <source>
        <dbReference type="Google" id="ProtNLM"/>
    </source>
</evidence>
<name>A0A0F7V6Z1_TOXGV</name>